<gene>
    <name evidence="2" type="primary">BnaC09g28880D</name>
    <name evidence="1" type="ORF">DARMORV10_C09P42430.1</name>
    <name evidence="2" type="ORF">GSBRNA2T00096621001</name>
</gene>
<evidence type="ECO:0000313" key="2">
    <source>
        <dbReference type="EMBL" id="CDY50397.1"/>
    </source>
</evidence>
<dbReference type="Proteomes" id="UP001295469">
    <property type="component" value="Chromosome C09"/>
</dbReference>
<dbReference type="EMBL" id="LK032906">
    <property type="protein sequence ID" value="CDY50397.1"/>
    <property type="molecule type" value="Genomic_DNA"/>
</dbReference>
<dbReference type="AlphaFoldDB" id="A0A078IKF3"/>
<reference evidence="2" key="2">
    <citation type="submission" date="2014-06" db="EMBL/GenBank/DDBJ databases">
        <authorList>
            <person name="Genoscope - CEA"/>
        </authorList>
    </citation>
    <scope>NUCLEOTIDE SEQUENCE</scope>
</reference>
<keyword evidence="3" id="KW-1185">Reference proteome</keyword>
<evidence type="ECO:0000313" key="3">
    <source>
        <dbReference type="Proteomes" id="UP000028999"/>
    </source>
</evidence>
<proteinExistence type="predicted"/>
<dbReference type="Gramene" id="CDY50397">
    <property type="protein sequence ID" value="CDY50397"/>
    <property type="gene ID" value="GSBRNA2T00096621001"/>
</dbReference>
<evidence type="ECO:0000313" key="1">
    <source>
        <dbReference type="EMBL" id="CAF1755828.1"/>
    </source>
</evidence>
<protein>
    <submittedName>
        <fullName evidence="1">(rape) hypothetical protein</fullName>
    </submittedName>
    <submittedName>
        <fullName evidence="2">BnaC09g28880D protein</fullName>
    </submittedName>
</protein>
<sequence length="53" mass="6102">MEFLPAYEGLTKLISVEDDIRNWCFKPFKAILTCVKYASTTILSQGRLIQIHV</sequence>
<dbReference type="EMBL" id="HG994373">
    <property type="protein sequence ID" value="CAF1755828.1"/>
    <property type="molecule type" value="Genomic_DNA"/>
</dbReference>
<dbReference type="Proteomes" id="UP000028999">
    <property type="component" value="Unassembled WGS sequence"/>
</dbReference>
<organism evidence="2 3">
    <name type="scientific">Brassica napus</name>
    <name type="common">Rape</name>
    <dbReference type="NCBI Taxonomy" id="3708"/>
    <lineage>
        <taxon>Eukaryota</taxon>
        <taxon>Viridiplantae</taxon>
        <taxon>Streptophyta</taxon>
        <taxon>Embryophyta</taxon>
        <taxon>Tracheophyta</taxon>
        <taxon>Spermatophyta</taxon>
        <taxon>Magnoliopsida</taxon>
        <taxon>eudicotyledons</taxon>
        <taxon>Gunneridae</taxon>
        <taxon>Pentapetalae</taxon>
        <taxon>rosids</taxon>
        <taxon>malvids</taxon>
        <taxon>Brassicales</taxon>
        <taxon>Brassicaceae</taxon>
        <taxon>Brassiceae</taxon>
        <taxon>Brassica</taxon>
    </lineage>
</organism>
<accession>A0A078IKF3</accession>
<reference evidence="2 3" key="1">
    <citation type="journal article" date="2014" name="Science">
        <title>Plant genetics. Early allopolyploid evolution in the post-Neolithic Brassica napus oilseed genome.</title>
        <authorList>
            <person name="Chalhoub B."/>
            <person name="Denoeud F."/>
            <person name="Liu S."/>
            <person name="Parkin I.A."/>
            <person name="Tang H."/>
            <person name="Wang X."/>
            <person name="Chiquet J."/>
            <person name="Belcram H."/>
            <person name="Tong C."/>
            <person name="Samans B."/>
            <person name="Correa M."/>
            <person name="Da Silva C."/>
            <person name="Just J."/>
            <person name="Falentin C."/>
            <person name="Koh C.S."/>
            <person name="Le Clainche I."/>
            <person name="Bernard M."/>
            <person name="Bento P."/>
            <person name="Noel B."/>
            <person name="Labadie K."/>
            <person name="Alberti A."/>
            <person name="Charles M."/>
            <person name="Arnaud D."/>
            <person name="Guo H."/>
            <person name="Daviaud C."/>
            <person name="Alamery S."/>
            <person name="Jabbari K."/>
            <person name="Zhao M."/>
            <person name="Edger P.P."/>
            <person name="Chelaifa H."/>
            <person name="Tack D."/>
            <person name="Lassalle G."/>
            <person name="Mestiri I."/>
            <person name="Schnel N."/>
            <person name="Le Paslier M.C."/>
            <person name="Fan G."/>
            <person name="Renault V."/>
            <person name="Bayer P.E."/>
            <person name="Golicz A.A."/>
            <person name="Manoli S."/>
            <person name="Lee T.H."/>
            <person name="Thi V.H."/>
            <person name="Chalabi S."/>
            <person name="Hu Q."/>
            <person name="Fan C."/>
            <person name="Tollenaere R."/>
            <person name="Lu Y."/>
            <person name="Battail C."/>
            <person name="Shen J."/>
            <person name="Sidebottom C.H."/>
            <person name="Wang X."/>
            <person name="Canaguier A."/>
            <person name="Chauveau A."/>
            <person name="Berard A."/>
            <person name="Deniot G."/>
            <person name="Guan M."/>
            <person name="Liu Z."/>
            <person name="Sun F."/>
            <person name="Lim Y.P."/>
            <person name="Lyons E."/>
            <person name="Town C.D."/>
            <person name="Bancroft I."/>
            <person name="Wang X."/>
            <person name="Meng J."/>
            <person name="Ma J."/>
            <person name="Pires J.C."/>
            <person name="King G.J."/>
            <person name="Brunel D."/>
            <person name="Delourme R."/>
            <person name="Renard M."/>
            <person name="Aury J.M."/>
            <person name="Adams K.L."/>
            <person name="Batley J."/>
            <person name="Snowdon R.J."/>
            <person name="Tost J."/>
            <person name="Edwards D."/>
            <person name="Zhou Y."/>
            <person name="Hua W."/>
            <person name="Sharpe A.G."/>
            <person name="Paterson A.H."/>
            <person name="Guan C."/>
            <person name="Wincker P."/>
        </authorList>
    </citation>
    <scope>NUCLEOTIDE SEQUENCE [LARGE SCALE GENOMIC DNA]</scope>
    <source>
        <strain evidence="3">cv. Darmor-bzh</strain>
    </source>
</reference>
<reference evidence="1" key="3">
    <citation type="submission" date="2021-01" db="EMBL/GenBank/DDBJ databases">
        <authorList>
            <consortium name="Genoscope - CEA"/>
            <person name="William W."/>
        </authorList>
    </citation>
    <scope>NUCLEOTIDE SEQUENCE</scope>
</reference>
<dbReference type="PaxDb" id="3708-A0A078IKF3"/>
<name>A0A078IKF3_BRANA</name>